<dbReference type="Gene3D" id="3.40.140.10">
    <property type="entry name" value="Cytidine Deaminase, domain 2"/>
    <property type="match status" value="1"/>
</dbReference>
<dbReference type="InterPro" id="IPR000555">
    <property type="entry name" value="JAMM/MPN+_dom"/>
</dbReference>
<dbReference type="FunFam" id="3.30.420.230:FF:000001">
    <property type="entry name" value="Pre-mRNA-processing-splicing factor 8"/>
    <property type="match status" value="1"/>
</dbReference>
<dbReference type="Gene3D" id="3.90.1570.40">
    <property type="match status" value="1"/>
</dbReference>
<dbReference type="Pfam" id="PF08083">
    <property type="entry name" value="PROCN"/>
    <property type="match status" value="1"/>
</dbReference>
<dbReference type="InterPro" id="IPR019580">
    <property type="entry name" value="Prp8_U6-snRNA-bd"/>
</dbReference>
<dbReference type="InterPro" id="IPR019582">
    <property type="entry name" value="RRM_spliceosomal_PrP8"/>
</dbReference>
<dbReference type="Pfam" id="PF10596">
    <property type="entry name" value="U6-snRNA_bdg"/>
    <property type="match status" value="1"/>
</dbReference>
<feature type="domain" description="MPN" evidence="8">
    <location>
        <begin position="2112"/>
        <end position="2243"/>
    </location>
</feature>
<evidence type="ECO:0000256" key="6">
    <source>
        <dbReference type="ARBA" id="ARBA00023242"/>
    </source>
</evidence>
<dbReference type="GO" id="GO:0097157">
    <property type="term" value="F:pre-mRNA intronic binding"/>
    <property type="evidence" value="ECO:0007669"/>
    <property type="project" value="TreeGrafter"/>
</dbReference>
<protein>
    <submittedName>
        <fullName evidence="9">Pre-mRNA-processing-splicing factor 8</fullName>
    </submittedName>
</protein>
<comment type="subcellular location">
    <subcellularLocation>
        <location evidence="1">Nucleus</location>
    </subcellularLocation>
</comment>
<dbReference type="EMBL" id="GGYP01007595">
    <property type="protein sequence ID" value="MDE52366.1"/>
    <property type="molecule type" value="Transcribed_RNA"/>
</dbReference>
<sequence>MMDLDLSNMTPEQRRQLLSRPPPKMPTPQDIEEKSKKWQQLQKKRYAEKRKFGFVDTQKEDMPPEHIRKIIKDHGDMSSKKFKHDKRIYLGALKYIPHAIFKLLENMPMPWEQYREVPVLYHITGAITFVNDIPRVIEPVYISQWATMWLMMRREKRDRRHFKRMQFPPFDDEEPPLDYADNILDVEPPEPIQLELDPDEDVVAEWFYDHKPLVGTRHVNGSTYRTWQLDIPQMANLYRLADTLMSDIFDDNYFYLFDLKSFFTAKALNVALPGGPKFEPLVKEIDQADEDWNEFNDIDKIIIRQPIRTEYRIAFPYLYNNNTKHVHMSKYYSARVLYFKPSTFSPDLPAFYFDDGILNMIGRVKNAKKVPMPEDDYEDDFELPIEIEPLFSEYELETSMTADAIGLLWAPDPFNKRSGRMRRAVDVPLVKSWYKEHCPPGFATKVKVSYQKLIKYHILNSLRYRPPKPKKKRFLFKSFKSTKFFQTTSLDWVEAGLQVCRQGYNMLNLLIHRKNLNYLHLDYNFNLKPVKTLTTKERKKSRFGNAFHLCREILRMTKLIVDCHAQYRLNNIDAFQLADGLNYIFCHVGQLTGMYRYKYKLMRQIRTCKDLKHLIYHRFNTGPVGKGPGCGFWAPTWRVWLFFLRGITPLLERWLGNLLARQFEGRHSKGIAKTVTKQRVESHFDLELRASVMHDIVDMMPENIKQNKARVILQHLSEAWRCWKANKPWKVPGMPIPIENMILRYIKMKADWWTNTAHYNRERIKRGATVDKTVCKKNLGRLTRLYLKAEQERQHNYTKDGPYITPEEALKIHETMISWLAQRRFSPIPFPPLAYKHDTKLLILALERLKEAYSVKSRLNQSQREELGLIEQAYDNPHEALSRIKRHLLVGRCFKEVNIEFMDLYSHLICVYEIEPLEKVTDAYLDQYLWYEASKRKLFPAWIKPADSEPPPLLVYKWCQGINNLTDVWDTSEGECNVLLESRFEKVYEKIDFIPLRELLKLIVDHNIADYMVAKNNVDINYKDMTHTNKYGLIRGLQFASFIVQYYSLALDLMVLGFRRAMEMAGPPNMPNDFLTFEDVESETAHPIRLYCRYVDKIYMFLRFTSDEVKDRIQSYLTEHPDPNNENIVGYNNKKCWPRDARMRLMKNDVNLGRAIFWQIKDRLPRSITTIEWDNSFVCVYSKDNPNVLFSMCGFECRILPVCRMPKKANRADRYLSKKDGIWNLKSEATQEIISQCHLRVDEESQQKFNNRIRQILMASGSTTFTKIVNKWNTALIGLMTYYRESVVNTQELLDLLVKCENKIQTRIKIGLNSKMPSRFPPVVFYTPKELGGLGMLSMGHILIPQSDLRWSKQTDAGITHFRAGMSHEEDALIPNLYRYIRSWETEFEDSIRVWSEYAVKKREAEEQNRRLALEDLEDSWDRGIPRINTLFQKDRQTLAYDKGWRVRTDFKQYQMLKQNPFWWTHQRHDGKLWNLNDYRTDMIQALGGVEGILEHTLFKGTYFPTWEGLFWEKASGFEESMKYKKLTNAQRSGLNQIPNRRFTLWWSPTINRANVYVGFQVQLDLTGIFMHGKIPTLKISLIQIFRAHLWQKIHEALVMDLCQVFDQELDALGIETAQKEQIHPRKSYKMNSSCADILLFGSNKWIVYEPSLLADQQSLTAGHTTSKYWVDIQLRWGDYDSHDIERYARAKYHDYTTDNMSLYPSPFGVVVAVDLAYNLYSAYGHWFPLLKPLMQQAMAKIMKANPALYVLRERIRKALQLYCSEPTEPYLSSQNYGELFSNQTIWFVDDTNVYRVTIHKTFDGNLTTKPINGAAIIFNPRSGQLFLKVIHTSVWSGQKRLGQLAKWKTAEEVAALIRTFPIEEQPKQIIVTRRGMLDPLDVHLLDFPNIVIRGSELQLPFQACLKVEKLGDTILKATEPQMILYNLYDDWLKSISSYTAFSRLILILRALHVNTEKTKTILVPDMNTKVESHHIWPSLTDEEWVKVEVQLKDLILADYGKKNNVNVMSLTQSEIRDIILGMEISAPSAQRQQISEIEKQTKQQGQLVSTTSRTVNRHGDEILATTTSNYETTTFSGKTDWRVRKLNVCNLHLRANHIYVASDDIQDTNYTYVLPRNLLKKIISTTDLRTQIAGYLYGASPKDGPLIKEIRCMVIPPQTGTHQKVDLPNQLPNHKLLDDLQPLGWMHTQPNELSSLSPQDVVVHSNIMVDHLCGEQDKTIIITLSFTPGSCSLAAYRITPGGYEWAKKQPSAQDVNPQGYLPSHYQRVKLILSDRFSGFFLVPTKDSWNYNFKANRFQEQVKTNKYSLEPGVPSDFYAEIHRPDHLRSTARNNEQDDDTRALLDNYIQ</sequence>
<evidence type="ECO:0000256" key="3">
    <source>
        <dbReference type="ARBA" id="ARBA00022728"/>
    </source>
</evidence>
<dbReference type="InterPro" id="IPR027652">
    <property type="entry name" value="PRP8"/>
</dbReference>
<feature type="region of interest" description="Disordered" evidence="7">
    <location>
        <begin position="1"/>
        <end position="36"/>
    </location>
</feature>
<keyword evidence="4" id="KW-0694">RNA-binding</keyword>
<keyword evidence="5" id="KW-0508">mRNA splicing</keyword>
<proteinExistence type="predicted"/>
<dbReference type="Gene3D" id="1.20.80.40">
    <property type="match status" value="1"/>
</dbReference>
<dbReference type="GO" id="GO:0030619">
    <property type="term" value="F:U1 snRNA binding"/>
    <property type="evidence" value="ECO:0007669"/>
    <property type="project" value="TreeGrafter"/>
</dbReference>
<keyword evidence="3" id="KW-0747">Spliceosome</keyword>
<dbReference type="FunFam" id="1.20.80.40:FF:000001">
    <property type="entry name" value="Pre-mRNA-processing-splicing factor 8"/>
    <property type="match status" value="1"/>
</dbReference>
<evidence type="ECO:0000256" key="4">
    <source>
        <dbReference type="ARBA" id="ARBA00022884"/>
    </source>
</evidence>
<dbReference type="FunFam" id="3.90.1570.40:FF:000001">
    <property type="entry name" value="Pre-mRNA-processing-splicing factor 8"/>
    <property type="match status" value="1"/>
</dbReference>
<dbReference type="FunFam" id="3.40.140.10:FF:000002">
    <property type="entry name" value="Pre-mRNA-processing-splicing factor 8"/>
    <property type="match status" value="1"/>
</dbReference>
<dbReference type="CDD" id="cd13838">
    <property type="entry name" value="RNase_H_like_Prp8_IV"/>
    <property type="match status" value="1"/>
</dbReference>
<dbReference type="SMART" id="SM00232">
    <property type="entry name" value="JAB_MPN"/>
    <property type="match status" value="1"/>
</dbReference>
<evidence type="ECO:0000313" key="9">
    <source>
        <dbReference type="EMBL" id="MDE52366.1"/>
    </source>
</evidence>
<dbReference type="GO" id="GO:0000244">
    <property type="term" value="P:spliceosomal tri-snRNP complex assembly"/>
    <property type="evidence" value="ECO:0007669"/>
    <property type="project" value="TreeGrafter"/>
</dbReference>
<evidence type="ECO:0000256" key="1">
    <source>
        <dbReference type="ARBA" id="ARBA00004123"/>
    </source>
</evidence>
<gene>
    <name evidence="9" type="primary">PRPF8</name>
    <name evidence="9" type="ORF">g.15175</name>
</gene>
<evidence type="ECO:0000259" key="8">
    <source>
        <dbReference type="PROSITE" id="PS50249"/>
    </source>
</evidence>
<dbReference type="InterPro" id="IPR012591">
    <property type="entry name" value="PRO8NT"/>
</dbReference>
<dbReference type="GO" id="GO:0000393">
    <property type="term" value="P:spliceosomal conformational changes to generate catalytic conformation"/>
    <property type="evidence" value="ECO:0007669"/>
    <property type="project" value="UniProtKB-ARBA"/>
</dbReference>
<dbReference type="InterPro" id="IPR012337">
    <property type="entry name" value="RNaseH-like_sf"/>
</dbReference>
<dbReference type="Gene3D" id="3.30.420.230">
    <property type="match status" value="1"/>
</dbReference>
<dbReference type="PANTHER" id="PTHR11140:SF0">
    <property type="entry name" value="PRE-MRNA-PROCESSING-SPLICING FACTOR 8"/>
    <property type="match status" value="1"/>
</dbReference>
<dbReference type="GO" id="GO:0000974">
    <property type="term" value="C:Prp19 complex"/>
    <property type="evidence" value="ECO:0007669"/>
    <property type="project" value="UniProtKB-ARBA"/>
</dbReference>
<dbReference type="CDD" id="cd08056">
    <property type="entry name" value="MPN_PRP8"/>
    <property type="match status" value="1"/>
</dbReference>
<dbReference type="GO" id="GO:0008237">
    <property type="term" value="F:metallopeptidase activity"/>
    <property type="evidence" value="ECO:0007669"/>
    <property type="project" value="InterPro"/>
</dbReference>
<dbReference type="PANTHER" id="PTHR11140">
    <property type="entry name" value="PRE-MRNA SPLICING FACTOR PRP8"/>
    <property type="match status" value="1"/>
</dbReference>
<dbReference type="Pfam" id="PF08084">
    <property type="entry name" value="PROCT"/>
    <property type="match status" value="1"/>
</dbReference>
<reference evidence="9" key="1">
    <citation type="submission" date="2018-10" db="EMBL/GenBank/DDBJ databases">
        <title>Transcriptome assembly of Aceria tosichella (Wheat curl mite) Type 2.</title>
        <authorList>
            <person name="Scully E.D."/>
            <person name="Geib S.M."/>
            <person name="Palmer N.A."/>
            <person name="Gupta A.K."/>
            <person name="Sarath G."/>
            <person name="Tatineni S."/>
        </authorList>
    </citation>
    <scope>NUCLEOTIDE SEQUENCE</scope>
    <source>
        <strain evidence="9">LincolnNE</strain>
    </source>
</reference>
<evidence type="ECO:0000256" key="5">
    <source>
        <dbReference type="ARBA" id="ARBA00023187"/>
    </source>
</evidence>
<dbReference type="InterPro" id="IPR043172">
    <property type="entry name" value="Prp8_domainIV_palm"/>
</dbReference>
<dbReference type="InterPro" id="IPR012592">
    <property type="entry name" value="PROCN"/>
</dbReference>
<accession>A0A6G1SPB3</accession>
<dbReference type="Pfam" id="PF12134">
    <property type="entry name" value="PRP8_domainIV"/>
    <property type="match status" value="1"/>
</dbReference>
<dbReference type="PROSITE" id="PS50249">
    <property type="entry name" value="MPN"/>
    <property type="match status" value="1"/>
</dbReference>
<organism evidence="9">
    <name type="scientific">Aceria tosichella</name>
    <name type="common">wheat curl mite</name>
    <dbReference type="NCBI Taxonomy" id="561515"/>
    <lineage>
        <taxon>Eukaryota</taxon>
        <taxon>Metazoa</taxon>
        <taxon>Ecdysozoa</taxon>
        <taxon>Arthropoda</taxon>
        <taxon>Chelicerata</taxon>
        <taxon>Arachnida</taxon>
        <taxon>Acari</taxon>
        <taxon>Acariformes</taxon>
        <taxon>Trombidiformes</taxon>
        <taxon>Prostigmata</taxon>
        <taxon>Eupodina</taxon>
        <taxon>Eriophyoidea</taxon>
        <taxon>Eriophyidae</taxon>
        <taxon>Eriophyinae</taxon>
        <taxon>Aceriini</taxon>
        <taxon>Aceria</taxon>
    </lineage>
</organism>
<name>A0A6G1SPB3_9ACAR</name>
<dbReference type="InterPro" id="IPR042516">
    <property type="entry name" value="Prp8_U5-snRNA-bd_sf"/>
</dbReference>
<keyword evidence="2" id="KW-0507">mRNA processing</keyword>
<dbReference type="Pfam" id="PF10597">
    <property type="entry name" value="U5_2-snRNA_bdg"/>
    <property type="match status" value="1"/>
</dbReference>
<dbReference type="GO" id="GO:0030623">
    <property type="term" value="F:U5 snRNA binding"/>
    <property type="evidence" value="ECO:0007669"/>
    <property type="project" value="InterPro"/>
</dbReference>
<keyword evidence="6" id="KW-0539">Nucleus</keyword>
<dbReference type="Pfam" id="PF08082">
    <property type="entry name" value="PRO8NT"/>
    <property type="match status" value="1"/>
</dbReference>
<dbReference type="Pfam" id="PF10598">
    <property type="entry name" value="RRM_4"/>
    <property type="match status" value="1"/>
</dbReference>
<dbReference type="GO" id="GO:0030620">
    <property type="term" value="F:U2 snRNA binding"/>
    <property type="evidence" value="ECO:0007669"/>
    <property type="project" value="TreeGrafter"/>
</dbReference>
<dbReference type="FunFam" id="3.30.43.40:FF:000001">
    <property type="entry name" value="Pre-mRNA-processing-splicing factor 8"/>
    <property type="match status" value="1"/>
</dbReference>
<dbReference type="InterPro" id="IPR012984">
    <property type="entry name" value="PROCT"/>
</dbReference>
<dbReference type="InterPro" id="IPR043173">
    <property type="entry name" value="Prp8_domainIV_fingers"/>
</dbReference>
<dbReference type="InterPro" id="IPR019581">
    <property type="entry name" value="Prp8_U5-snRNA-bd"/>
</dbReference>
<dbReference type="Pfam" id="PF01398">
    <property type="entry name" value="JAB"/>
    <property type="match status" value="1"/>
</dbReference>
<dbReference type="Gene3D" id="3.30.43.40">
    <property type="entry name" value="Pre-mRNA-processing-splicing factor 8, U5-snRNA-binding domain"/>
    <property type="match status" value="1"/>
</dbReference>
<dbReference type="InterPro" id="IPR037518">
    <property type="entry name" value="MPN"/>
</dbReference>
<dbReference type="InterPro" id="IPR021983">
    <property type="entry name" value="PRP8_domainIV"/>
</dbReference>
<evidence type="ECO:0000256" key="2">
    <source>
        <dbReference type="ARBA" id="ARBA00022664"/>
    </source>
</evidence>
<dbReference type="GO" id="GO:0005682">
    <property type="term" value="C:U5 snRNP"/>
    <property type="evidence" value="ECO:0007669"/>
    <property type="project" value="UniProtKB-ARBA"/>
</dbReference>
<dbReference type="GO" id="GO:0045292">
    <property type="term" value="P:mRNA cis splicing, via spliceosome"/>
    <property type="evidence" value="ECO:0007669"/>
    <property type="project" value="UniProtKB-ARBA"/>
</dbReference>
<dbReference type="GO" id="GO:0017070">
    <property type="term" value="F:U6 snRNA binding"/>
    <property type="evidence" value="ECO:0007669"/>
    <property type="project" value="InterPro"/>
</dbReference>
<evidence type="ECO:0000256" key="7">
    <source>
        <dbReference type="SAM" id="MobiDB-lite"/>
    </source>
</evidence>
<dbReference type="SUPFAM" id="SSF53098">
    <property type="entry name" value="Ribonuclease H-like"/>
    <property type="match status" value="2"/>
</dbReference>
<dbReference type="GO" id="GO:0071013">
    <property type="term" value="C:catalytic step 2 spliceosome"/>
    <property type="evidence" value="ECO:0007669"/>
    <property type="project" value="TreeGrafter"/>
</dbReference>